<dbReference type="Pfam" id="PF08713">
    <property type="entry name" value="DNA_alkylation"/>
    <property type="match status" value="1"/>
</dbReference>
<reference evidence="1 2" key="1">
    <citation type="journal article" date="2006" name="PLoS Genet.">
        <title>Genome sequence of Rickettsia bellii illuminates the role of amoebae in gene exchanges between intracellular pathogens.</title>
        <authorList>
            <person name="Ogata H."/>
            <person name="La Scola B."/>
            <person name="Audic S."/>
            <person name="Renesto P."/>
            <person name="Blanc G."/>
            <person name="Robert C."/>
            <person name="Fournier P.-E."/>
            <person name="Claverie J.-M."/>
            <person name="Raoult D."/>
        </authorList>
    </citation>
    <scope>NUCLEOTIDE SEQUENCE [LARGE SCALE GENOMIC DNA]</scope>
    <source>
        <strain evidence="1 2">RML369-C</strain>
    </source>
</reference>
<dbReference type="InterPro" id="IPR016024">
    <property type="entry name" value="ARM-type_fold"/>
</dbReference>
<gene>
    <name evidence="1" type="ordered locus">RBE_0692</name>
</gene>
<dbReference type="CDD" id="cd06561">
    <property type="entry name" value="AlkD_like"/>
    <property type="match status" value="1"/>
</dbReference>
<dbReference type="EMBL" id="CP000087">
    <property type="protein sequence ID" value="ABE04773.1"/>
    <property type="molecule type" value="Genomic_DNA"/>
</dbReference>
<sequence>MVSLGVMVQDYIVKNGLSSMKENLQQIRNILLDSATIPAERLTIFFKTKEGQYGEHDRFIGVTVPTLRKIAKTYYNLSKDDLGGLIKSRFNEERLLALVILINQYQKASDNDKKFFYEFYIDNTKYVNNWNLVDASAHYIIGAYLWGKDKEYLFKLVKSENLWERRIAIVATWYFIRKNELNLTFKIAQLLLNDKHDLIHKAVGWMLREAGKKDEKQLIDFLNQHISQMPRTTLRYAVERFMPEIRRYYILKN</sequence>
<dbReference type="HOGENOM" id="CLU_079880_0_1_5"/>
<dbReference type="PANTHER" id="PTHR34070">
    <property type="entry name" value="ARMADILLO-TYPE FOLD"/>
    <property type="match status" value="1"/>
</dbReference>
<dbReference type="KEGG" id="rbe:RBE_0692"/>
<evidence type="ECO:0000313" key="1">
    <source>
        <dbReference type="EMBL" id="ABE04773.1"/>
    </source>
</evidence>
<dbReference type="Gene3D" id="1.25.10.90">
    <property type="match status" value="1"/>
</dbReference>
<dbReference type="InterPro" id="IPR014825">
    <property type="entry name" value="DNA_alkylation"/>
</dbReference>
<accession>Q1RIP1</accession>
<dbReference type="AlphaFoldDB" id="Q1RIP1"/>
<dbReference type="PANTHER" id="PTHR34070:SF1">
    <property type="entry name" value="DNA ALKYLATION REPAIR PROTEIN"/>
    <property type="match status" value="1"/>
</dbReference>
<dbReference type="SUPFAM" id="SSF48371">
    <property type="entry name" value="ARM repeat"/>
    <property type="match status" value="1"/>
</dbReference>
<organism evidence="1 2">
    <name type="scientific">Rickettsia bellii (strain RML369-C)</name>
    <dbReference type="NCBI Taxonomy" id="336407"/>
    <lineage>
        <taxon>Bacteria</taxon>
        <taxon>Pseudomonadati</taxon>
        <taxon>Pseudomonadota</taxon>
        <taxon>Alphaproteobacteria</taxon>
        <taxon>Rickettsiales</taxon>
        <taxon>Rickettsiaceae</taxon>
        <taxon>Rickettsieae</taxon>
        <taxon>Rickettsia</taxon>
        <taxon>belli group</taxon>
    </lineage>
</organism>
<dbReference type="Proteomes" id="UP000001951">
    <property type="component" value="Chromosome"/>
</dbReference>
<name>Q1RIP1_RICBR</name>
<evidence type="ECO:0000313" key="2">
    <source>
        <dbReference type="Proteomes" id="UP000001951"/>
    </source>
</evidence>
<proteinExistence type="predicted"/>
<protein>
    <submittedName>
        <fullName evidence="1">Putative DNA alkylation repair enzyme</fullName>
    </submittedName>
</protein>
<dbReference type="eggNOG" id="COG4912">
    <property type="taxonomic scope" value="Bacteria"/>
</dbReference>